<name>A0A9P7KDR2_9AGAR</name>
<proteinExistence type="predicted"/>
<protein>
    <submittedName>
        <fullName evidence="1">Uncharacterized protein</fullName>
    </submittedName>
</protein>
<reference evidence="1" key="1">
    <citation type="submission" date="2020-07" db="EMBL/GenBank/DDBJ databases">
        <authorList>
            <person name="Nieuwenhuis M."/>
            <person name="Van De Peppel L.J.J."/>
        </authorList>
    </citation>
    <scope>NUCLEOTIDE SEQUENCE</scope>
    <source>
        <strain evidence="1">AP01</strain>
        <tissue evidence="1">Mycelium</tissue>
    </source>
</reference>
<gene>
    <name evidence="1" type="ORF">DXG03_006837</name>
</gene>
<comment type="caution">
    <text evidence="1">The sequence shown here is derived from an EMBL/GenBank/DDBJ whole genome shotgun (WGS) entry which is preliminary data.</text>
</comment>
<feature type="non-terminal residue" evidence="1">
    <location>
        <position position="1"/>
    </location>
</feature>
<keyword evidence="2" id="KW-1185">Reference proteome</keyword>
<accession>A0A9P7KDR2</accession>
<evidence type="ECO:0000313" key="1">
    <source>
        <dbReference type="EMBL" id="KAG5645120.1"/>
    </source>
</evidence>
<dbReference type="Proteomes" id="UP000775547">
    <property type="component" value="Unassembled WGS sequence"/>
</dbReference>
<evidence type="ECO:0000313" key="2">
    <source>
        <dbReference type="Proteomes" id="UP000775547"/>
    </source>
</evidence>
<dbReference type="OrthoDB" id="3001771at2759"/>
<dbReference type="AlphaFoldDB" id="A0A9P7KDR2"/>
<reference evidence="1" key="2">
    <citation type="submission" date="2021-10" db="EMBL/GenBank/DDBJ databases">
        <title>Phylogenomics reveals ancestral predisposition of the termite-cultivated fungus Termitomyces towards a domesticated lifestyle.</title>
        <authorList>
            <person name="Auxier B."/>
            <person name="Grum-Grzhimaylo A."/>
            <person name="Cardenas M.E."/>
            <person name="Lodge J.D."/>
            <person name="Laessoe T."/>
            <person name="Pedersen O."/>
            <person name="Smith M.E."/>
            <person name="Kuyper T.W."/>
            <person name="Franco-Molano E.A."/>
            <person name="Baroni T.J."/>
            <person name="Aanen D.K."/>
        </authorList>
    </citation>
    <scope>NUCLEOTIDE SEQUENCE</scope>
    <source>
        <strain evidence="1">AP01</strain>
        <tissue evidence="1">Mycelium</tissue>
    </source>
</reference>
<sequence>VFRDSLLIRITATSGPVETLLQFPEKLFYAGDNTDYALQQTGEDIQSPSLFPYALSAVCVTWRHLMSTIPIFWMNLVIFVGKDETPFSDVRQYLEWSRELFITVYVTRRHYEILPENLTHDSHEYKYARALIPLLQPHFHRMRVLSFDLLQSSSLPRLYQDFHGNASRLERLRFECDFDDGERHPPVDSHYYSLIAPKLTHLYIDGRTLLRAMNNFEDTWTNDVSKNANIHLRVSEFTPTTDDTIDLHRFIFQINACSSLKILRISNIPFTWSSEAEPNSLEEWAFFIVHFENLPAGAVEEFIRVVGEVHFQNIEITRSPVATLKAPLFARVLTIRDLDNQSDLPAFVSNWYGLGLVLHNCNASVVDAVLDMLADPSKVDEGPNFPFRAPILRRLVLENCGAFSFAKLRHLIEIRKEEACKRGWTSAGDGRVPFQFWKLPVWGRRFRCGISSGFIGMSRNVLGLAFRCLLITTNGVLRWVCESISFEFYH</sequence>
<dbReference type="EMBL" id="JABCKV010000048">
    <property type="protein sequence ID" value="KAG5645120.1"/>
    <property type="molecule type" value="Genomic_DNA"/>
</dbReference>
<organism evidence="1 2">
    <name type="scientific">Asterophora parasitica</name>
    <dbReference type="NCBI Taxonomy" id="117018"/>
    <lineage>
        <taxon>Eukaryota</taxon>
        <taxon>Fungi</taxon>
        <taxon>Dikarya</taxon>
        <taxon>Basidiomycota</taxon>
        <taxon>Agaricomycotina</taxon>
        <taxon>Agaricomycetes</taxon>
        <taxon>Agaricomycetidae</taxon>
        <taxon>Agaricales</taxon>
        <taxon>Tricholomatineae</taxon>
        <taxon>Lyophyllaceae</taxon>
        <taxon>Asterophora</taxon>
    </lineage>
</organism>